<evidence type="ECO:0000256" key="2">
    <source>
        <dbReference type="ARBA" id="ARBA00022692"/>
    </source>
</evidence>
<name>A0AAI9VBS3_9PEZI</name>
<dbReference type="InterPro" id="IPR008814">
    <property type="entry name" value="Swp1"/>
</dbReference>
<evidence type="ECO:0000256" key="6">
    <source>
        <dbReference type="ARBA" id="ARBA00023136"/>
    </source>
</evidence>
<dbReference type="PANTHER" id="PTHR12640:SF0">
    <property type="entry name" value="DOLICHYL-DIPHOSPHOOLIGOSACCHARIDE--PROTEIN GLYCOSYLTRANSFERASE SUBUNIT 2"/>
    <property type="match status" value="1"/>
</dbReference>
<keyword evidence="2 7" id="KW-0812">Transmembrane</keyword>
<keyword evidence="5 7" id="KW-1133">Transmembrane helix</keyword>
<sequence length="309" mass="33025">MRFLNSLTPALALFAAGAAQAASSWGFDSATVSITGKGKDATKEKLSATSPLKTALSLGAKDTLKVILTAKEGDKAKRPHQAFLILKETESGLEAPFPLELKDTGRGVVDIVRSPSFSNPQWQVRKTNPRELQQAQKDLPVQLLLANEPLKASIVIGSFGAAKALETTLFDVSVSRDASAAAPTYDAPLRYGKQPEISHIFREDPRSPPKIISLAFVIAVLATIPVLLIGWLSLGANVNHIQKALGAAPLSHVAFFGSIVAMEGVFFMYYSAWTLFQTLPAVAIVATSIFLSGTKALGEVQSRRLSGQR</sequence>
<evidence type="ECO:0000256" key="8">
    <source>
        <dbReference type="SAM" id="SignalP"/>
    </source>
</evidence>
<reference evidence="10" key="1">
    <citation type="submission" date="2016-11" db="EMBL/GenBank/DDBJ databases">
        <title>The genome sequence of Colletotrichum cuscutae.</title>
        <authorList>
            <person name="Baroncelli R."/>
        </authorList>
    </citation>
    <scope>NUCLEOTIDE SEQUENCE</scope>
    <source>
        <strain evidence="10">IMI 304802</strain>
    </source>
</reference>
<proteinExistence type="predicted"/>
<feature type="domain" description="Ribophorin II C-terminal" evidence="9">
    <location>
        <begin position="201"/>
        <end position="304"/>
    </location>
</feature>
<keyword evidence="4" id="KW-0256">Endoplasmic reticulum</keyword>
<evidence type="ECO:0000256" key="1">
    <source>
        <dbReference type="ARBA" id="ARBA00004477"/>
    </source>
</evidence>
<comment type="caution">
    <text evidence="10">The sequence shown here is derived from an EMBL/GenBank/DDBJ whole genome shotgun (WGS) entry which is preliminary data.</text>
</comment>
<feature type="transmembrane region" description="Helical" evidence="7">
    <location>
        <begin position="211"/>
        <end position="232"/>
    </location>
</feature>
<dbReference type="GO" id="GO:0008250">
    <property type="term" value="C:oligosaccharyltransferase complex"/>
    <property type="evidence" value="ECO:0007669"/>
    <property type="project" value="InterPro"/>
</dbReference>
<dbReference type="InterPro" id="IPR056790">
    <property type="entry name" value="Ribophorin_II_C"/>
</dbReference>
<evidence type="ECO:0000259" key="9">
    <source>
        <dbReference type="Pfam" id="PF25147"/>
    </source>
</evidence>
<organism evidence="10 11">
    <name type="scientific">Colletotrichum cuscutae</name>
    <dbReference type="NCBI Taxonomy" id="1209917"/>
    <lineage>
        <taxon>Eukaryota</taxon>
        <taxon>Fungi</taxon>
        <taxon>Dikarya</taxon>
        <taxon>Ascomycota</taxon>
        <taxon>Pezizomycotina</taxon>
        <taxon>Sordariomycetes</taxon>
        <taxon>Hypocreomycetidae</taxon>
        <taxon>Glomerellales</taxon>
        <taxon>Glomerellaceae</taxon>
        <taxon>Colletotrichum</taxon>
        <taxon>Colletotrichum acutatum species complex</taxon>
    </lineage>
</organism>
<accession>A0AAI9VBS3</accession>
<evidence type="ECO:0000313" key="11">
    <source>
        <dbReference type="Proteomes" id="UP001239213"/>
    </source>
</evidence>
<dbReference type="AlphaFoldDB" id="A0AAI9VBS3"/>
<feature type="transmembrane region" description="Helical" evidence="7">
    <location>
        <begin position="244"/>
        <end position="269"/>
    </location>
</feature>
<protein>
    <recommendedName>
        <fullName evidence="9">Ribophorin II C-terminal domain-containing protein</fullName>
    </recommendedName>
</protein>
<gene>
    <name evidence="10" type="ORF">CCUS01_16107</name>
</gene>
<evidence type="ECO:0000256" key="7">
    <source>
        <dbReference type="SAM" id="Phobius"/>
    </source>
</evidence>
<comment type="subcellular location">
    <subcellularLocation>
        <location evidence="1">Endoplasmic reticulum membrane</location>
        <topology evidence="1">Multi-pass membrane protein</topology>
    </subcellularLocation>
</comment>
<evidence type="ECO:0000313" key="10">
    <source>
        <dbReference type="EMBL" id="KAK1480718.1"/>
    </source>
</evidence>
<feature type="signal peptide" evidence="8">
    <location>
        <begin position="1"/>
        <end position="21"/>
    </location>
</feature>
<dbReference type="EMBL" id="MPDP01000105">
    <property type="protein sequence ID" value="KAK1480718.1"/>
    <property type="molecule type" value="Genomic_DNA"/>
</dbReference>
<dbReference type="Pfam" id="PF25147">
    <property type="entry name" value="Ribophorin_II_C"/>
    <property type="match status" value="1"/>
</dbReference>
<keyword evidence="6 7" id="KW-0472">Membrane</keyword>
<feature type="transmembrane region" description="Helical" evidence="7">
    <location>
        <begin position="275"/>
        <end position="294"/>
    </location>
</feature>
<keyword evidence="11" id="KW-1185">Reference proteome</keyword>
<keyword evidence="3 8" id="KW-0732">Signal</keyword>
<dbReference type="PANTHER" id="PTHR12640">
    <property type="entry name" value="RIBOPHORIN II"/>
    <property type="match status" value="1"/>
</dbReference>
<evidence type="ECO:0000256" key="5">
    <source>
        <dbReference type="ARBA" id="ARBA00022989"/>
    </source>
</evidence>
<dbReference type="Proteomes" id="UP001239213">
    <property type="component" value="Unassembled WGS sequence"/>
</dbReference>
<feature type="chain" id="PRO_5044242469" description="Ribophorin II C-terminal domain-containing protein" evidence="8">
    <location>
        <begin position="22"/>
        <end position="309"/>
    </location>
</feature>
<evidence type="ECO:0000256" key="3">
    <source>
        <dbReference type="ARBA" id="ARBA00022729"/>
    </source>
</evidence>
<evidence type="ECO:0000256" key="4">
    <source>
        <dbReference type="ARBA" id="ARBA00022824"/>
    </source>
</evidence>
<dbReference type="GO" id="GO:0006487">
    <property type="term" value="P:protein N-linked glycosylation"/>
    <property type="evidence" value="ECO:0007669"/>
    <property type="project" value="TreeGrafter"/>
</dbReference>